<dbReference type="PANTHER" id="PTHR48063:SF103">
    <property type="entry name" value="LEUCINE-RICH RECEPTOR-LIKE KINASE FAMILY PROTEIN"/>
    <property type="match status" value="1"/>
</dbReference>
<dbReference type="InterPro" id="IPR001611">
    <property type="entry name" value="Leu-rich_rpt"/>
</dbReference>
<evidence type="ECO:0000256" key="2">
    <source>
        <dbReference type="ARBA" id="ARBA00009592"/>
    </source>
</evidence>
<sequence length="1032" mass="115898">MDKRKYPKLAQFLVTLSLLFLETSFGLTSREVNKTLCLEKERDALLEFKRGIVDNFDHLSTWGDEEDKKECCKWKGIECDRRTGHVAVLDLHNEFTCSTSACFAPRLAGKLSPSLLELEYLNYLDLSLNEFERSEIPRFIGSLKRLEYLNLSSSFFSGVIPTQLQNLTSLRILDLGNNNLIVKDLRWLSHLSSLEFLSLSVSNFQVNNWFQEITKVPSLKELDLSVCGLSKLVPSPADLANASFISLSVLHLCCNEFSSSSEYNWLFNFSTSLTSIDLSYNQLIDQIDDRFGSLMYLEHLNLANGKINGGVPSSFGNLTRLRHLDMSNTQTDQWLPELFHRLSGSRKSLEVLGLNDNSLFGSVVNVTRFSSLKKLYLQKNVLNGVFMERLGQVSSLEYLDLSDNQMTGPLPDLALFPLLRELHLESNQFQGRIPQGIGKLSQLRILDASSNRLEGLPESMGQLSNLESFDASYNVLKGTITESHFSNLSSLVDLDLSFNSLSLKMSSDWVPPFQLQVISLPSCNLGPSFPKWLQNQKNYTVLDISLASISDTLPSWFTGLPPDLKILNLSNNQISGRVSDLIANTYDYMVIDLSSNNFSGALPLVPTNVQIFYLHKNQFSGSISSICQSKTAATSLDLSRNQFSGELPDCWMNMSNLAVLNLAYNNFSGEVPHSMGSLTNLEALFIRQNSFSGMLPSFSQCQQLQILDLGGNKLTGRIPPWIGTDLLNLRILSLRFNRFHGSIPSIICQLQFLQILDFSANGLSGKIPHCFNNFTLLYQDNNSGDPMEFSVQGFYGKFPRRYLYIGDLLVQWKNQESEYKNPLLFLKTIDLSSNELVGGVPEEIAEMRGLKSLNLSRNDLNGTVIKGIGQMKMLESLDLSRNQLSGMIPQGLANLTFLSVLDLSNNHLSGRIPSSTQLQSFDISSYIGNAQLCGPPLQECPGYAPPRPRINHGSNTNPQENDDDGEEDEFPSLEFYVSMVLGFSIAFWGFLGCLIFNHSWRNAYFTFLKDMKNWLHVKSTVCSRRLKEKLKA</sequence>
<protein>
    <submittedName>
        <fullName evidence="15">Receptor-like protein eix1</fullName>
    </submittedName>
</protein>
<evidence type="ECO:0000256" key="13">
    <source>
        <dbReference type="SAM" id="SignalP"/>
    </source>
</evidence>
<dbReference type="PROSITE" id="PS51450">
    <property type="entry name" value="LRR"/>
    <property type="match status" value="3"/>
</dbReference>
<feature type="chain" id="PRO_5047331540" evidence="13">
    <location>
        <begin position="27"/>
        <end position="1032"/>
    </location>
</feature>
<accession>A0ABS8S2B3</accession>
<dbReference type="Proteomes" id="UP000823775">
    <property type="component" value="Unassembled WGS sequence"/>
</dbReference>
<keyword evidence="10" id="KW-0325">Glycoprotein</keyword>
<dbReference type="InterPro" id="IPR032675">
    <property type="entry name" value="LRR_dom_sf"/>
</dbReference>
<gene>
    <name evidence="15" type="primary">EIX1</name>
    <name evidence="15" type="ORF">HAX54_014614</name>
</gene>
<evidence type="ECO:0000256" key="1">
    <source>
        <dbReference type="ARBA" id="ARBA00004251"/>
    </source>
</evidence>
<dbReference type="InterPro" id="IPR003591">
    <property type="entry name" value="Leu-rich_rpt_typical-subtyp"/>
</dbReference>
<dbReference type="EMBL" id="JACEIK010000191">
    <property type="protein sequence ID" value="MCD7452004.1"/>
    <property type="molecule type" value="Genomic_DNA"/>
</dbReference>
<dbReference type="Pfam" id="PF08263">
    <property type="entry name" value="LRRNT_2"/>
    <property type="match status" value="1"/>
</dbReference>
<dbReference type="SUPFAM" id="SSF52058">
    <property type="entry name" value="L domain-like"/>
    <property type="match status" value="1"/>
</dbReference>
<dbReference type="Pfam" id="PF13855">
    <property type="entry name" value="LRR_8"/>
    <property type="match status" value="4"/>
</dbReference>
<comment type="subcellular location">
    <subcellularLocation>
        <location evidence="1">Cell membrane</location>
        <topology evidence="1">Single-pass type I membrane protein</topology>
    </subcellularLocation>
</comment>
<keyword evidence="3" id="KW-1003">Cell membrane</keyword>
<feature type="transmembrane region" description="Helical" evidence="12">
    <location>
        <begin position="975"/>
        <end position="996"/>
    </location>
</feature>
<evidence type="ECO:0000256" key="6">
    <source>
        <dbReference type="ARBA" id="ARBA00022729"/>
    </source>
</evidence>
<evidence type="ECO:0000256" key="10">
    <source>
        <dbReference type="ARBA" id="ARBA00023180"/>
    </source>
</evidence>
<dbReference type="InterPro" id="IPR013210">
    <property type="entry name" value="LRR_N_plant-typ"/>
</dbReference>
<dbReference type="SUPFAM" id="SSF52047">
    <property type="entry name" value="RNI-like"/>
    <property type="match status" value="2"/>
</dbReference>
<keyword evidence="9 12" id="KW-0472">Membrane</keyword>
<dbReference type="Gene3D" id="3.80.10.10">
    <property type="entry name" value="Ribonuclease Inhibitor"/>
    <property type="match status" value="5"/>
</dbReference>
<dbReference type="SMART" id="SM00365">
    <property type="entry name" value="LRR_SD22"/>
    <property type="match status" value="7"/>
</dbReference>
<feature type="signal peptide" evidence="13">
    <location>
        <begin position="1"/>
        <end position="26"/>
    </location>
</feature>
<feature type="region of interest" description="Disordered" evidence="11">
    <location>
        <begin position="943"/>
        <end position="967"/>
    </location>
</feature>
<keyword evidence="6 13" id="KW-0732">Signal</keyword>
<comment type="caution">
    <text evidence="15">The sequence shown here is derived from an EMBL/GenBank/DDBJ whole genome shotgun (WGS) entry which is preliminary data.</text>
</comment>
<reference evidence="15 16" key="1">
    <citation type="journal article" date="2021" name="BMC Genomics">
        <title>Datura genome reveals duplications of psychoactive alkaloid biosynthetic genes and high mutation rate following tissue culture.</title>
        <authorList>
            <person name="Rajewski A."/>
            <person name="Carter-House D."/>
            <person name="Stajich J."/>
            <person name="Litt A."/>
        </authorList>
    </citation>
    <scope>NUCLEOTIDE SEQUENCE [LARGE SCALE GENOMIC DNA]</scope>
    <source>
        <strain evidence="15">AR-01</strain>
    </source>
</reference>
<dbReference type="SMART" id="SM00364">
    <property type="entry name" value="LRR_BAC"/>
    <property type="match status" value="3"/>
</dbReference>
<keyword evidence="16" id="KW-1185">Reference proteome</keyword>
<dbReference type="InterPro" id="IPR046956">
    <property type="entry name" value="RLP23-like"/>
</dbReference>
<keyword evidence="5 12" id="KW-0812">Transmembrane</keyword>
<evidence type="ECO:0000256" key="3">
    <source>
        <dbReference type="ARBA" id="ARBA00022475"/>
    </source>
</evidence>
<evidence type="ECO:0000313" key="16">
    <source>
        <dbReference type="Proteomes" id="UP000823775"/>
    </source>
</evidence>
<evidence type="ECO:0000259" key="14">
    <source>
        <dbReference type="Pfam" id="PF08263"/>
    </source>
</evidence>
<evidence type="ECO:0000256" key="8">
    <source>
        <dbReference type="ARBA" id="ARBA00022989"/>
    </source>
</evidence>
<evidence type="ECO:0000256" key="11">
    <source>
        <dbReference type="SAM" id="MobiDB-lite"/>
    </source>
</evidence>
<keyword evidence="8 12" id="KW-1133">Transmembrane helix</keyword>
<comment type="similarity">
    <text evidence="2">Belongs to the RLP family.</text>
</comment>
<evidence type="ECO:0000256" key="5">
    <source>
        <dbReference type="ARBA" id="ARBA00022692"/>
    </source>
</evidence>
<feature type="domain" description="Leucine-rich repeat-containing N-terminal plant-type" evidence="14">
    <location>
        <begin position="39"/>
        <end position="80"/>
    </location>
</feature>
<evidence type="ECO:0000256" key="7">
    <source>
        <dbReference type="ARBA" id="ARBA00022737"/>
    </source>
</evidence>
<evidence type="ECO:0000313" key="15">
    <source>
        <dbReference type="EMBL" id="MCD7452004.1"/>
    </source>
</evidence>
<evidence type="ECO:0000256" key="12">
    <source>
        <dbReference type="SAM" id="Phobius"/>
    </source>
</evidence>
<dbReference type="PRINTS" id="PR00019">
    <property type="entry name" value="LEURICHRPT"/>
</dbReference>
<keyword evidence="4" id="KW-0433">Leucine-rich repeat</keyword>
<proteinExistence type="inferred from homology"/>
<organism evidence="15 16">
    <name type="scientific">Datura stramonium</name>
    <name type="common">Jimsonweed</name>
    <name type="synonym">Common thornapple</name>
    <dbReference type="NCBI Taxonomy" id="4076"/>
    <lineage>
        <taxon>Eukaryota</taxon>
        <taxon>Viridiplantae</taxon>
        <taxon>Streptophyta</taxon>
        <taxon>Embryophyta</taxon>
        <taxon>Tracheophyta</taxon>
        <taxon>Spermatophyta</taxon>
        <taxon>Magnoliopsida</taxon>
        <taxon>eudicotyledons</taxon>
        <taxon>Gunneridae</taxon>
        <taxon>Pentapetalae</taxon>
        <taxon>asterids</taxon>
        <taxon>lamiids</taxon>
        <taxon>Solanales</taxon>
        <taxon>Solanaceae</taxon>
        <taxon>Solanoideae</taxon>
        <taxon>Datureae</taxon>
        <taxon>Datura</taxon>
    </lineage>
</organism>
<dbReference type="Pfam" id="PF00560">
    <property type="entry name" value="LRR_1"/>
    <property type="match status" value="9"/>
</dbReference>
<dbReference type="SMART" id="SM00369">
    <property type="entry name" value="LRR_TYP"/>
    <property type="match status" value="10"/>
</dbReference>
<evidence type="ECO:0000256" key="9">
    <source>
        <dbReference type="ARBA" id="ARBA00023136"/>
    </source>
</evidence>
<dbReference type="PANTHER" id="PTHR48063">
    <property type="entry name" value="LRR RECEPTOR-LIKE KINASE"/>
    <property type="match status" value="1"/>
</dbReference>
<evidence type="ECO:0000256" key="4">
    <source>
        <dbReference type="ARBA" id="ARBA00022614"/>
    </source>
</evidence>
<name>A0ABS8S2B3_DATST</name>
<keyword evidence="7" id="KW-0677">Repeat</keyword>